<dbReference type="Gene3D" id="2.120.10.10">
    <property type="match status" value="2"/>
</dbReference>
<dbReference type="Pfam" id="PF18962">
    <property type="entry name" value="Por_Secre_tail"/>
    <property type="match status" value="1"/>
</dbReference>
<comment type="caution">
    <text evidence="3">The sequence shown here is derived from an EMBL/GenBank/DDBJ whole genome shotgun (WGS) entry which is preliminary data.</text>
</comment>
<evidence type="ECO:0000313" key="3">
    <source>
        <dbReference type="EMBL" id="TGE27578.1"/>
    </source>
</evidence>
<sequence>MTTSASTPSLLPAMKRRILFGLLSLPITLHAQSVHPNVLISVRNSPNETAIAINPKNTQELIAGANLNNQYTSLDGGRTWTWRTLTSPYSVWGDPCVVVDTTGAFYYFHLSNPNATSFIDRLVVQQQPTASSAFRYRSYFGLNTPKQQDKEWVAIDRKTNALYVTWTEFDQYGSFSPRDSSRIMFSSSQDQAQTWSRPKRLSFYSGNAVDEDETVEGAVPTVGPNGEIYTAWAGPRGIVFNRSLDRGQTWLPRERTIVSQPGGWDYAVPGIYRANGLPVTACDVSPGPHRGNLYVNWTDQRNGPTDTDVWLARSTDGGQTWSAPIRVNDDPPGRHQFFTWMTIDQKTGYLWFVFYDRRHHADTSTDVYAARSTDGGQTFQNFRLSQTPFTPNQNVFFGDYTNITAHNNVVRPVWTRLDNTQSSVWTALIDATVLSAGKPGALPAMTLQSYPNPAAHTLHLALELPAAALTHIELRTPTGRLVRTALHQHLPAGHQQLSVPVQDLAAGVYLLEVKVGSNSLHRRVTVLH</sequence>
<dbReference type="InterPro" id="IPR036278">
    <property type="entry name" value="Sialidase_sf"/>
</dbReference>
<evidence type="ECO:0000313" key="4">
    <source>
        <dbReference type="Proteomes" id="UP000298471"/>
    </source>
</evidence>
<dbReference type="SUPFAM" id="SSF50939">
    <property type="entry name" value="Sialidases"/>
    <property type="match status" value="1"/>
</dbReference>
<gene>
    <name evidence="3" type="ORF">E5K02_14500</name>
</gene>
<keyword evidence="1" id="KW-0732">Signal</keyword>
<dbReference type="OrthoDB" id="7294637at2"/>
<organism evidence="3 4">
    <name type="scientific">Hymenobacter metallicola</name>
    <dbReference type="NCBI Taxonomy" id="2563114"/>
    <lineage>
        <taxon>Bacteria</taxon>
        <taxon>Pseudomonadati</taxon>
        <taxon>Bacteroidota</taxon>
        <taxon>Cytophagia</taxon>
        <taxon>Cytophagales</taxon>
        <taxon>Hymenobacteraceae</taxon>
        <taxon>Hymenobacter</taxon>
    </lineage>
</organism>
<dbReference type="InterPro" id="IPR002860">
    <property type="entry name" value="BNR_rpt"/>
</dbReference>
<proteinExistence type="predicted"/>
<dbReference type="Pfam" id="PF02012">
    <property type="entry name" value="BNR"/>
    <property type="match status" value="1"/>
</dbReference>
<dbReference type="NCBIfam" id="TIGR04183">
    <property type="entry name" value="Por_Secre_tail"/>
    <property type="match status" value="1"/>
</dbReference>
<protein>
    <submittedName>
        <fullName evidence="3">T9SS type A sorting domain-containing protein</fullName>
    </submittedName>
</protein>
<keyword evidence="4" id="KW-1185">Reference proteome</keyword>
<dbReference type="EMBL" id="SRMB01000002">
    <property type="protein sequence ID" value="TGE27578.1"/>
    <property type="molecule type" value="Genomic_DNA"/>
</dbReference>
<dbReference type="InterPro" id="IPR026444">
    <property type="entry name" value="Secre_tail"/>
</dbReference>
<dbReference type="Proteomes" id="UP000298471">
    <property type="component" value="Unassembled WGS sequence"/>
</dbReference>
<feature type="domain" description="Secretion system C-terminal sorting" evidence="2">
    <location>
        <begin position="450"/>
        <end position="524"/>
    </location>
</feature>
<evidence type="ECO:0000259" key="2">
    <source>
        <dbReference type="Pfam" id="PF18962"/>
    </source>
</evidence>
<accession>A0A4Z0QBV9</accession>
<dbReference type="Gene3D" id="2.130.10.10">
    <property type="entry name" value="YVTN repeat-like/Quinoprotein amine dehydrogenase"/>
    <property type="match status" value="1"/>
</dbReference>
<feature type="signal peptide" evidence="1">
    <location>
        <begin position="1"/>
        <end position="31"/>
    </location>
</feature>
<dbReference type="AlphaFoldDB" id="A0A4Z0QBV9"/>
<reference evidence="3 4" key="1">
    <citation type="submission" date="2019-04" db="EMBL/GenBank/DDBJ databases">
        <authorList>
            <person name="Feng G."/>
            <person name="Zhang J."/>
            <person name="Zhu H."/>
        </authorList>
    </citation>
    <scope>NUCLEOTIDE SEQUENCE [LARGE SCALE GENOMIC DNA]</scope>
    <source>
        <strain evidence="3 4">9PBR-1</strain>
    </source>
</reference>
<dbReference type="CDD" id="cd15482">
    <property type="entry name" value="Sialidase_non-viral"/>
    <property type="match status" value="1"/>
</dbReference>
<name>A0A4Z0QBV9_9BACT</name>
<feature type="chain" id="PRO_5021465565" evidence="1">
    <location>
        <begin position="32"/>
        <end position="528"/>
    </location>
</feature>
<evidence type="ECO:0000256" key="1">
    <source>
        <dbReference type="SAM" id="SignalP"/>
    </source>
</evidence>
<dbReference type="InterPro" id="IPR015943">
    <property type="entry name" value="WD40/YVTN_repeat-like_dom_sf"/>
</dbReference>